<dbReference type="Proteomes" id="UP000198211">
    <property type="component" value="Unassembled WGS sequence"/>
</dbReference>
<dbReference type="Gene3D" id="3.30.70.1230">
    <property type="entry name" value="Nucleotide cyclase"/>
    <property type="match status" value="1"/>
</dbReference>
<dbReference type="PROSITE" id="PS50125">
    <property type="entry name" value="GUANYLATE_CYCLASE_2"/>
    <property type="match status" value="1"/>
</dbReference>
<sequence>MFWALLCISALTLSTVATALLVFKFYRDWDVRASSVQWLFAVFFNYQCVGAAARLIYLVWLTVKTERTPDPSDELSGEALVGTELYRLGVSAVLKLGTNQSGWVTATIIVGDTAQFGLAIWGFLLMYELSKLVALSMDRGDLHERAKIRLYAFVGHFCVAIFLVAEIVLAIIFSGYSKYAYIILLGVFMLNIGVLIYLMIMVVILRIKGRNYESVHGHFVASPLYRRLKWIMLVYALFAFQFHSISIALYAAPSKEKRPSDFAGISFVLYYLRGFLLSIAAGCSQPCVVRCMGRCVPETVKAEYTQRRECVTIPCDREVPYINPVFVFTDIESSSALWGVDDGRIMQQATQIHDDILRNLLAPYRGYEITTAGDSFQLAFHTIQEAVEYCLEAQLQLLNAKWPKSLHGLVPATRKVRFGARTIFRGLRVRMGIHDACSSEGSLVRDVHAVTGKLIYTGASEVIANEIGDLGAGGQILVTKRIAEWLAENSSQLTIKFVVEPVCEYSIPRLNVVLEVFQVIPKRMATRCERFYSPQHIVRIDQEASRIRSEPEMHYTLIQSPRGR</sequence>
<dbReference type="GO" id="GO:0035556">
    <property type="term" value="P:intracellular signal transduction"/>
    <property type="evidence" value="ECO:0007669"/>
    <property type="project" value="InterPro"/>
</dbReference>
<gene>
    <name evidence="4" type="ORF">PHMEG_00014648</name>
</gene>
<feature type="transmembrane region" description="Helical" evidence="1">
    <location>
        <begin position="148"/>
        <end position="173"/>
    </location>
</feature>
<evidence type="ECO:0000256" key="2">
    <source>
        <dbReference type="SAM" id="SignalP"/>
    </source>
</evidence>
<dbReference type="AlphaFoldDB" id="A0A225W3T4"/>
<dbReference type="InterPro" id="IPR029787">
    <property type="entry name" value="Nucleotide_cyclase"/>
</dbReference>
<keyword evidence="5" id="KW-1185">Reference proteome</keyword>
<dbReference type="PANTHER" id="PTHR43081">
    <property type="entry name" value="ADENYLATE CYCLASE, TERMINAL-DIFFERENTIATION SPECIFIC-RELATED"/>
    <property type="match status" value="1"/>
</dbReference>
<keyword evidence="1" id="KW-1133">Transmembrane helix</keyword>
<dbReference type="SUPFAM" id="SSF55073">
    <property type="entry name" value="Nucleotide cyclase"/>
    <property type="match status" value="1"/>
</dbReference>
<evidence type="ECO:0000313" key="5">
    <source>
        <dbReference type="Proteomes" id="UP000198211"/>
    </source>
</evidence>
<dbReference type="STRING" id="4795.A0A225W3T4"/>
<keyword evidence="1" id="KW-0472">Membrane</keyword>
<feature type="chain" id="PRO_5012420550" description="Guanylate cyclase domain-containing protein" evidence="2">
    <location>
        <begin position="20"/>
        <end position="564"/>
    </location>
</feature>
<feature type="transmembrane region" description="Helical" evidence="1">
    <location>
        <begin position="179"/>
        <end position="207"/>
    </location>
</feature>
<dbReference type="EMBL" id="NBNE01001906">
    <property type="protein sequence ID" value="OWZ12222.1"/>
    <property type="molecule type" value="Genomic_DNA"/>
</dbReference>
<accession>A0A225W3T4</accession>
<reference evidence="5" key="1">
    <citation type="submission" date="2017-03" db="EMBL/GenBank/DDBJ databases">
        <title>Phytopthora megakarya and P. palmivora, two closely related causual agents of cacao black pod achieved similar genome size and gene model numbers by different mechanisms.</title>
        <authorList>
            <person name="Ali S."/>
            <person name="Shao J."/>
            <person name="Larry D.J."/>
            <person name="Kronmiller B."/>
            <person name="Shen D."/>
            <person name="Strem M.D."/>
            <person name="Melnick R.L."/>
            <person name="Guiltinan M.J."/>
            <person name="Tyler B.M."/>
            <person name="Meinhardt L.W."/>
            <person name="Bailey B.A."/>
        </authorList>
    </citation>
    <scope>NUCLEOTIDE SEQUENCE [LARGE SCALE GENOMIC DNA]</scope>
    <source>
        <strain evidence="5">zdho120</strain>
    </source>
</reference>
<dbReference type="InterPro" id="IPR001054">
    <property type="entry name" value="A/G_cyclase"/>
</dbReference>
<feature type="transmembrane region" description="Helical" evidence="1">
    <location>
        <begin position="262"/>
        <end position="284"/>
    </location>
</feature>
<evidence type="ECO:0000259" key="3">
    <source>
        <dbReference type="PROSITE" id="PS50125"/>
    </source>
</evidence>
<evidence type="ECO:0000313" key="4">
    <source>
        <dbReference type="EMBL" id="OWZ12222.1"/>
    </source>
</evidence>
<dbReference type="GO" id="GO:0009190">
    <property type="term" value="P:cyclic nucleotide biosynthetic process"/>
    <property type="evidence" value="ECO:0007669"/>
    <property type="project" value="InterPro"/>
</dbReference>
<organism evidence="4 5">
    <name type="scientific">Phytophthora megakarya</name>
    <dbReference type="NCBI Taxonomy" id="4795"/>
    <lineage>
        <taxon>Eukaryota</taxon>
        <taxon>Sar</taxon>
        <taxon>Stramenopiles</taxon>
        <taxon>Oomycota</taxon>
        <taxon>Peronosporomycetes</taxon>
        <taxon>Peronosporales</taxon>
        <taxon>Peronosporaceae</taxon>
        <taxon>Phytophthora</taxon>
    </lineage>
</organism>
<dbReference type="PANTHER" id="PTHR43081:SF1">
    <property type="entry name" value="ADENYLATE CYCLASE, TERMINAL-DIFFERENTIATION SPECIFIC"/>
    <property type="match status" value="1"/>
</dbReference>
<name>A0A225W3T4_9STRA</name>
<evidence type="ECO:0000256" key="1">
    <source>
        <dbReference type="SAM" id="Phobius"/>
    </source>
</evidence>
<feature type="transmembrane region" description="Helical" evidence="1">
    <location>
        <begin position="228"/>
        <end position="250"/>
    </location>
</feature>
<comment type="caution">
    <text evidence="4">The sequence shown here is derived from an EMBL/GenBank/DDBJ whole genome shotgun (WGS) entry which is preliminary data.</text>
</comment>
<feature type="domain" description="Guanylate cyclase" evidence="3">
    <location>
        <begin position="325"/>
        <end position="468"/>
    </location>
</feature>
<keyword evidence="1" id="KW-0812">Transmembrane</keyword>
<proteinExistence type="predicted"/>
<protein>
    <recommendedName>
        <fullName evidence="3">Guanylate cyclase domain-containing protein</fullName>
    </recommendedName>
</protein>
<dbReference type="InterPro" id="IPR050697">
    <property type="entry name" value="Adenylyl/Guanylyl_Cyclase_3/4"/>
</dbReference>
<feature type="signal peptide" evidence="2">
    <location>
        <begin position="1"/>
        <end position="19"/>
    </location>
</feature>
<feature type="transmembrane region" description="Helical" evidence="1">
    <location>
        <begin position="103"/>
        <end position="127"/>
    </location>
</feature>
<keyword evidence="2" id="KW-0732">Signal</keyword>
<feature type="transmembrane region" description="Helical" evidence="1">
    <location>
        <begin position="43"/>
        <end position="63"/>
    </location>
</feature>
<dbReference type="Pfam" id="PF00211">
    <property type="entry name" value="Guanylate_cyc"/>
    <property type="match status" value="1"/>
</dbReference>
<dbReference type="OrthoDB" id="2021138at2759"/>